<feature type="region of interest" description="Disordered" evidence="1">
    <location>
        <begin position="19"/>
        <end position="43"/>
    </location>
</feature>
<feature type="compositionally biased region" description="Basic residues" evidence="1">
    <location>
        <begin position="19"/>
        <end position="30"/>
    </location>
</feature>
<organism evidence="2 3">
    <name type="scientific">Vespula squamosa</name>
    <name type="common">Southern yellow jacket</name>
    <name type="synonym">Wasp</name>
    <dbReference type="NCBI Taxonomy" id="30214"/>
    <lineage>
        <taxon>Eukaryota</taxon>
        <taxon>Metazoa</taxon>
        <taxon>Ecdysozoa</taxon>
        <taxon>Arthropoda</taxon>
        <taxon>Hexapoda</taxon>
        <taxon>Insecta</taxon>
        <taxon>Pterygota</taxon>
        <taxon>Neoptera</taxon>
        <taxon>Endopterygota</taxon>
        <taxon>Hymenoptera</taxon>
        <taxon>Apocrita</taxon>
        <taxon>Aculeata</taxon>
        <taxon>Vespoidea</taxon>
        <taxon>Vespidae</taxon>
        <taxon>Vespinae</taxon>
        <taxon>Vespula</taxon>
    </lineage>
</organism>
<dbReference type="AlphaFoldDB" id="A0ABD2A5T6"/>
<evidence type="ECO:0000313" key="3">
    <source>
        <dbReference type="Proteomes" id="UP001607302"/>
    </source>
</evidence>
<keyword evidence="3" id="KW-1185">Reference proteome</keyword>
<evidence type="ECO:0000256" key="1">
    <source>
        <dbReference type="SAM" id="MobiDB-lite"/>
    </source>
</evidence>
<protein>
    <submittedName>
        <fullName evidence="2">NPC intracellular cholesterol transporter 1 isoform X4</fullName>
    </submittedName>
</protein>
<gene>
    <name evidence="2" type="ORF">V1478_013548</name>
</gene>
<feature type="compositionally biased region" description="Polar residues" evidence="1">
    <location>
        <begin position="31"/>
        <end position="43"/>
    </location>
</feature>
<proteinExistence type="predicted"/>
<evidence type="ECO:0000313" key="2">
    <source>
        <dbReference type="EMBL" id="KAL2715872.1"/>
    </source>
</evidence>
<accession>A0ABD2A5T6</accession>
<dbReference type="EMBL" id="JAUDFV010000154">
    <property type="protein sequence ID" value="KAL2715872.1"/>
    <property type="molecule type" value="Genomic_DNA"/>
</dbReference>
<name>A0ABD2A5T6_VESSQ</name>
<sequence length="74" mass="8566">MNRFGVMSRRGARTIHHCSNRSKHNSRNQRCHNVNSPLLQDDIYQQPTTSYSKTETKGKQQGCKLPIRIIIDNV</sequence>
<dbReference type="Proteomes" id="UP001607302">
    <property type="component" value="Unassembled WGS sequence"/>
</dbReference>
<comment type="caution">
    <text evidence="2">The sequence shown here is derived from an EMBL/GenBank/DDBJ whole genome shotgun (WGS) entry which is preliminary data.</text>
</comment>
<reference evidence="2 3" key="1">
    <citation type="journal article" date="2024" name="Ann. Entomol. Soc. Am.">
        <title>Genomic analyses of the southern and eastern yellowjacket wasps (Hymenoptera: Vespidae) reveal evolutionary signatures of social life.</title>
        <authorList>
            <person name="Catto M.A."/>
            <person name="Caine P.B."/>
            <person name="Orr S.E."/>
            <person name="Hunt B.G."/>
            <person name="Goodisman M.A.D."/>
        </authorList>
    </citation>
    <scope>NUCLEOTIDE SEQUENCE [LARGE SCALE GENOMIC DNA]</scope>
    <source>
        <strain evidence="2">233</strain>
        <tissue evidence="2">Head and thorax</tissue>
    </source>
</reference>